<dbReference type="Proteomes" id="UP001215712">
    <property type="component" value="Unassembled WGS sequence"/>
</dbReference>
<dbReference type="EMBL" id="JAQJAN010000002">
    <property type="protein sequence ID" value="KAJ5737993.1"/>
    <property type="molecule type" value="Genomic_DNA"/>
</dbReference>
<accession>A0AAD6HUB2</accession>
<evidence type="ECO:0000256" key="1">
    <source>
        <dbReference type="SAM" id="SignalP"/>
    </source>
</evidence>
<proteinExistence type="predicted"/>
<reference evidence="2" key="2">
    <citation type="submission" date="2023-01" db="EMBL/GenBank/DDBJ databases">
        <authorList>
            <person name="Petersen C."/>
        </authorList>
    </citation>
    <scope>NUCLEOTIDE SEQUENCE</scope>
    <source>
        <strain evidence="2">IBT 17514</strain>
    </source>
</reference>
<gene>
    <name evidence="2" type="ORF">N7493_001148</name>
</gene>
<feature type="chain" id="PRO_5041991070" evidence="1">
    <location>
        <begin position="20"/>
        <end position="170"/>
    </location>
</feature>
<comment type="caution">
    <text evidence="2">The sequence shown here is derived from an EMBL/GenBank/DDBJ whole genome shotgun (WGS) entry which is preliminary data.</text>
</comment>
<keyword evidence="3" id="KW-1185">Reference proteome</keyword>
<name>A0AAD6HUB2_9EURO</name>
<keyword evidence="1" id="KW-0732">Signal</keyword>
<feature type="signal peptide" evidence="1">
    <location>
        <begin position="1"/>
        <end position="19"/>
    </location>
</feature>
<sequence length="170" mass="17281">MVAFSFTIWVAALASSALASQPDIIQRETIENGSPLYECHLACGEVILQAESSNYCSSSNYTTDLSECLKCAETCEIWKYYGTEVKEAAGNCSDSATPSSSSTGSTCASTTGASTATGTANAATTTATTTGTTTATGSTASATGASAASTFQQNIVFTGAMGVFVWAFLA</sequence>
<evidence type="ECO:0000313" key="2">
    <source>
        <dbReference type="EMBL" id="KAJ5737993.1"/>
    </source>
</evidence>
<dbReference type="AlphaFoldDB" id="A0AAD6HUB2"/>
<organism evidence="2 3">
    <name type="scientific">Penicillium malachiteum</name>
    <dbReference type="NCBI Taxonomy" id="1324776"/>
    <lineage>
        <taxon>Eukaryota</taxon>
        <taxon>Fungi</taxon>
        <taxon>Dikarya</taxon>
        <taxon>Ascomycota</taxon>
        <taxon>Pezizomycotina</taxon>
        <taxon>Eurotiomycetes</taxon>
        <taxon>Eurotiomycetidae</taxon>
        <taxon>Eurotiales</taxon>
        <taxon>Aspergillaceae</taxon>
        <taxon>Penicillium</taxon>
    </lineage>
</organism>
<reference evidence="2" key="1">
    <citation type="journal article" date="2023" name="IMA Fungus">
        <title>Comparative genomic study of the Penicillium genus elucidates a diverse pangenome and 15 lateral gene transfer events.</title>
        <authorList>
            <person name="Petersen C."/>
            <person name="Sorensen T."/>
            <person name="Nielsen M.R."/>
            <person name="Sondergaard T.E."/>
            <person name="Sorensen J.L."/>
            <person name="Fitzpatrick D.A."/>
            <person name="Frisvad J.C."/>
            <person name="Nielsen K.L."/>
        </authorList>
    </citation>
    <scope>NUCLEOTIDE SEQUENCE</scope>
    <source>
        <strain evidence="2">IBT 17514</strain>
    </source>
</reference>
<protein>
    <submittedName>
        <fullName evidence="2">Uncharacterized protein</fullName>
    </submittedName>
</protein>
<evidence type="ECO:0000313" key="3">
    <source>
        <dbReference type="Proteomes" id="UP001215712"/>
    </source>
</evidence>